<evidence type="ECO:0000313" key="2">
    <source>
        <dbReference type="EMBL" id="CAG8446390.1"/>
    </source>
</evidence>
<dbReference type="OrthoDB" id="21204at2759"/>
<gene>
    <name evidence="2" type="ORF">DEBURN_LOCUS1824</name>
</gene>
<reference evidence="2" key="1">
    <citation type="submission" date="2021-06" db="EMBL/GenBank/DDBJ databases">
        <authorList>
            <person name="Kallberg Y."/>
            <person name="Tangrot J."/>
            <person name="Rosling A."/>
        </authorList>
    </citation>
    <scope>NUCLEOTIDE SEQUENCE</scope>
    <source>
        <strain evidence="2">AZ414A</strain>
    </source>
</reference>
<dbReference type="Proteomes" id="UP000789706">
    <property type="component" value="Unassembled WGS sequence"/>
</dbReference>
<accession>A0A9N8YTB6</accession>
<protein>
    <submittedName>
        <fullName evidence="2">5866_t:CDS:1</fullName>
    </submittedName>
</protein>
<evidence type="ECO:0000313" key="3">
    <source>
        <dbReference type="Proteomes" id="UP000789706"/>
    </source>
</evidence>
<name>A0A9N8YTB6_9GLOM</name>
<feature type="compositionally biased region" description="Basic and acidic residues" evidence="1">
    <location>
        <begin position="23"/>
        <end position="39"/>
    </location>
</feature>
<sequence>MDDEFRGDSFFESFESDESNCSDDSRLEMDSTDSDDHSSSSHVESVAYNVNEDKGTFLKFQVTDIIKKDEKQIERLKHKKWISEIISNTEDRERLRPFLLRDLKAILKDTYDQVIGEYVLTMKKHLNLLKVNLR</sequence>
<proteinExistence type="predicted"/>
<dbReference type="EMBL" id="CAJVPK010000089">
    <property type="protein sequence ID" value="CAG8446390.1"/>
    <property type="molecule type" value="Genomic_DNA"/>
</dbReference>
<keyword evidence="3" id="KW-1185">Reference proteome</keyword>
<organism evidence="2 3">
    <name type="scientific">Diversispora eburnea</name>
    <dbReference type="NCBI Taxonomy" id="1213867"/>
    <lineage>
        <taxon>Eukaryota</taxon>
        <taxon>Fungi</taxon>
        <taxon>Fungi incertae sedis</taxon>
        <taxon>Mucoromycota</taxon>
        <taxon>Glomeromycotina</taxon>
        <taxon>Glomeromycetes</taxon>
        <taxon>Diversisporales</taxon>
        <taxon>Diversisporaceae</taxon>
        <taxon>Diversispora</taxon>
    </lineage>
</organism>
<dbReference type="AlphaFoldDB" id="A0A9N8YTB6"/>
<feature type="region of interest" description="Disordered" evidence="1">
    <location>
        <begin position="1"/>
        <end position="45"/>
    </location>
</feature>
<comment type="caution">
    <text evidence="2">The sequence shown here is derived from an EMBL/GenBank/DDBJ whole genome shotgun (WGS) entry which is preliminary data.</text>
</comment>
<evidence type="ECO:0000256" key="1">
    <source>
        <dbReference type="SAM" id="MobiDB-lite"/>
    </source>
</evidence>